<evidence type="ECO:0000256" key="1">
    <source>
        <dbReference type="SAM" id="MobiDB-lite"/>
    </source>
</evidence>
<feature type="compositionally biased region" description="Polar residues" evidence="1">
    <location>
        <begin position="20"/>
        <end position="32"/>
    </location>
</feature>
<feature type="compositionally biased region" description="Basic and acidic residues" evidence="1">
    <location>
        <begin position="72"/>
        <end position="81"/>
    </location>
</feature>
<dbReference type="Proteomes" id="UP001530315">
    <property type="component" value="Unassembled WGS sequence"/>
</dbReference>
<feature type="region of interest" description="Disordered" evidence="1">
    <location>
        <begin position="841"/>
        <end position="868"/>
    </location>
</feature>
<feature type="compositionally biased region" description="Low complexity" evidence="1">
    <location>
        <begin position="50"/>
        <end position="60"/>
    </location>
</feature>
<reference evidence="2 3" key="1">
    <citation type="submission" date="2024-10" db="EMBL/GenBank/DDBJ databases">
        <title>Updated reference genomes for cyclostephanoid diatoms.</title>
        <authorList>
            <person name="Roberts W.R."/>
            <person name="Alverson A.J."/>
        </authorList>
    </citation>
    <scope>NUCLEOTIDE SEQUENCE [LARGE SCALE GENOMIC DNA]</scope>
    <source>
        <strain evidence="2 3">AJA276-08</strain>
    </source>
</reference>
<protein>
    <recommendedName>
        <fullName evidence="4">Stc1 domain-containing protein</fullName>
    </recommendedName>
</protein>
<feature type="compositionally biased region" description="Basic and acidic residues" evidence="1">
    <location>
        <begin position="1"/>
        <end position="11"/>
    </location>
</feature>
<dbReference type="EMBL" id="JALLAZ020000038">
    <property type="protein sequence ID" value="KAL3805222.1"/>
    <property type="molecule type" value="Genomic_DNA"/>
</dbReference>
<feature type="compositionally biased region" description="Polar residues" evidence="1">
    <location>
        <begin position="847"/>
        <end position="856"/>
    </location>
</feature>
<feature type="region of interest" description="Disordered" evidence="1">
    <location>
        <begin position="223"/>
        <end position="257"/>
    </location>
</feature>
<accession>A0ABD3QYW9</accession>
<feature type="region of interest" description="Disordered" evidence="1">
    <location>
        <begin position="1"/>
        <end position="81"/>
    </location>
</feature>
<comment type="caution">
    <text evidence="2">The sequence shown here is derived from an EMBL/GenBank/DDBJ whole genome shotgun (WGS) entry which is preliminary data.</text>
</comment>
<evidence type="ECO:0008006" key="4">
    <source>
        <dbReference type="Google" id="ProtNLM"/>
    </source>
</evidence>
<sequence length="1198" mass="129591">MKDKDPPRGEDPPEEYESASFLSTKAKNNNSYHPHHPSKMMTPSRHQNQYYPYSSPASPSNLKTTTIRHRRDGASSRDDDSTVHLAQYSIRNGSGSVNDVGKVATTRVGASASTMAISRLGSSDIDSKLAALTAKSRALRGMTYASFPPFHHAASSVNNATSSSSFAHPPSLTQRPSYSFASWTMSNEVDVHSHLRSTGRTRIEQVEKPVPSYEMLNEGVNSRLELSTRQSRTTSSASGGGISSSSSPTSVVTPSRAPTVGTSFLANNKKVTFEAADRADGSRHVAGDDRSVVGNIADGPDIFTGDSRSVGSRKSFVDQWNGISASSAFSTAGVVTLPSGTVSAASASSASESPPLPAGGISGTTVAQAARWNTSASGTMIDGKKNPPHNRILAMNVLCAKILAGYTMTRNHCPKCTMALLTKKPSSAIGVNQSQREECAYCPIEKLRPTINEAVTKRIAALGLSPDAAAGDGGEGICPISDAVCIEIVREEGRGGTMTKGQSCAECGGPELFLGDGSTRCVVCDVLKVKFGDGYRRSTTERNDALGEVDSPSIVVTNPLPLPPSSHTLIPKVPSFTSSTYDLTQSPTIKSNECPADVDFAKLQIQVQGQRADLLKSRISPADESQAIGQTAPPDFDQAEGEAVVSQFMKSIAAIETSSNRDPAKEGIVDFRDKGISINLAKLQDQLNKVVKRLVKCESTPDIPPYSLANLQSQLKVELTRAKESQAALELALQSSHVAATNDKSIDEIITELDRSKQDQITLENIIEGTNFIEKATSDDPGLATTVTEELLAASRNHSYSISQQEVDATGNVKEYIAPPSFFQANIPSEIIVHHKPEVPECDPSVAGQSQHTANLKRSERNPPPSRSSIDCCAAALFRQHPHALTKQQQDYDNNDCETIETDDFSADYTLNTMDDSRLMQCHVDAGDDMDEKKYRSKRKTTKTKFLFCFDCGNDDDAYSMVETSERGIKMMAQEESEQPRYPNKINFIIQDEHHLQQRRQRDPSSVVDDSRQHDSHGNTARHTPPGSVDDSDFGSMCRIGREVIAKRTCFVNSAGREVVAKQTHFAPLNEDISRPPSILHVGGQKAAEQRVRSPSPLSDWGSAINGSDFGSINRGYAASPNKPQPKSILRLPPARYSDHNSVHSDLTDFSSINRKVKFGSYHIGGKTDPYAPPRRGRKMLHALTEESGSNEITCSYT</sequence>
<keyword evidence="3" id="KW-1185">Reference proteome</keyword>
<gene>
    <name evidence="2" type="ORF">ACHAW5_008626</name>
</gene>
<feature type="region of interest" description="Disordered" evidence="1">
    <location>
        <begin position="995"/>
        <end position="1034"/>
    </location>
</feature>
<evidence type="ECO:0000313" key="2">
    <source>
        <dbReference type="EMBL" id="KAL3805222.1"/>
    </source>
</evidence>
<feature type="compositionally biased region" description="Low complexity" evidence="1">
    <location>
        <begin position="227"/>
        <end position="257"/>
    </location>
</feature>
<dbReference type="AlphaFoldDB" id="A0ABD3QYW9"/>
<proteinExistence type="predicted"/>
<evidence type="ECO:0000313" key="3">
    <source>
        <dbReference type="Proteomes" id="UP001530315"/>
    </source>
</evidence>
<feature type="compositionally biased region" description="Basic and acidic residues" evidence="1">
    <location>
        <begin position="995"/>
        <end position="1017"/>
    </location>
</feature>
<name>A0ABD3QYW9_9STRA</name>
<organism evidence="2 3">
    <name type="scientific">Stephanodiscus triporus</name>
    <dbReference type="NCBI Taxonomy" id="2934178"/>
    <lineage>
        <taxon>Eukaryota</taxon>
        <taxon>Sar</taxon>
        <taxon>Stramenopiles</taxon>
        <taxon>Ochrophyta</taxon>
        <taxon>Bacillariophyta</taxon>
        <taxon>Coscinodiscophyceae</taxon>
        <taxon>Thalassiosirophycidae</taxon>
        <taxon>Stephanodiscales</taxon>
        <taxon>Stephanodiscaceae</taxon>
        <taxon>Stephanodiscus</taxon>
    </lineage>
</organism>